<dbReference type="EMBL" id="CAADFE010000121">
    <property type="protein sequence ID" value="VFJ77328.1"/>
    <property type="molecule type" value="Genomic_DNA"/>
</dbReference>
<dbReference type="AlphaFoldDB" id="A0A450U2M6"/>
<protein>
    <submittedName>
        <fullName evidence="1">Uncharacterized protein</fullName>
    </submittedName>
</protein>
<name>A0A450U2M6_9GAMM</name>
<proteinExistence type="predicted"/>
<evidence type="ECO:0000313" key="1">
    <source>
        <dbReference type="EMBL" id="VFJ77328.1"/>
    </source>
</evidence>
<accession>A0A450U2M6</accession>
<sequence length="99" mass="11508">MYRIFNLVNEIDAVEYRLAEIIEYDMAGAPDYEEYFEERQISYAVIGKSCFALVDRLRALSGLPKRVVDERDFVERMEAQKNGLKTNGHSDKCGREITH</sequence>
<reference evidence="1" key="1">
    <citation type="submission" date="2019-02" db="EMBL/GenBank/DDBJ databases">
        <authorList>
            <person name="Gruber-Vodicka R. H."/>
            <person name="Seah K. B. B."/>
        </authorList>
    </citation>
    <scope>NUCLEOTIDE SEQUENCE</scope>
    <source>
        <strain evidence="1">BECK_BZ131</strain>
    </source>
</reference>
<organism evidence="1">
    <name type="scientific">Candidatus Kentrum sp. FW</name>
    <dbReference type="NCBI Taxonomy" id="2126338"/>
    <lineage>
        <taxon>Bacteria</taxon>
        <taxon>Pseudomonadati</taxon>
        <taxon>Pseudomonadota</taxon>
        <taxon>Gammaproteobacteria</taxon>
        <taxon>Candidatus Kentrum</taxon>
    </lineage>
</organism>
<gene>
    <name evidence="1" type="ORF">BECKFW1821C_GA0114237_11213</name>
</gene>